<keyword evidence="2" id="KW-1185">Reference proteome</keyword>
<protein>
    <recommendedName>
        <fullName evidence="3">HECT domain-containing protein</fullName>
    </recommendedName>
</protein>
<evidence type="ECO:0008006" key="3">
    <source>
        <dbReference type="Google" id="ProtNLM"/>
    </source>
</evidence>
<dbReference type="Proteomes" id="UP001470230">
    <property type="component" value="Unassembled WGS sequence"/>
</dbReference>
<name>A0ABR2JZW2_9EUKA</name>
<organism evidence="1 2">
    <name type="scientific">Tritrichomonas musculus</name>
    <dbReference type="NCBI Taxonomy" id="1915356"/>
    <lineage>
        <taxon>Eukaryota</taxon>
        <taxon>Metamonada</taxon>
        <taxon>Parabasalia</taxon>
        <taxon>Tritrichomonadida</taxon>
        <taxon>Tritrichomonadidae</taxon>
        <taxon>Tritrichomonas</taxon>
    </lineage>
</organism>
<accession>A0ABR2JZW2</accession>
<sequence>MVEPRYREQLSFNKFSNGVGVDRIMSIIKHGVEDLNIKGLPKFADYFKEIGLGDQDIILFIICLKNYVNKNYMSENGEPQICWFSDNDLMYIDNKNLSNLIGIISYWYWGFFKEFVPLHLNAIFPNEIDKEKKSKLEKKISENTFNIFNRAAFYPNTFINV</sequence>
<evidence type="ECO:0000313" key="1">
    <source>
        <dbReference type="EMBL" id="KAK8883986.1"/>
    </source>
</evidence>
<gene>
    <name evidence="1" type="ORF">M9Y10_043089</name>
</gene>
<proteinExistence type="predicted"/>
<reference evidence="1 2" key="1">
    <citation type="submission" date="2024-04" db="EMBL/GenBank/DDBJ databases">
        <title>Tritrichomonas musculus Genome.</title>
        <authorList>
            <person name="Alves-Ferreira E."/>
            <person name="Grigg M."/>
            <person name="Lorenzi H."/>
            <person name="Galac M."/>
        </authorList>
    </citation>
    <scope>NUCLEOTIDE SEQUENCE [LARGE SCALE GENOMIC DNA]</scope>
    <source>
        <strain evidence="1 2">EAF2021</strain>
    </source>
</reference>
<comment type="caution">
    <text evidence="1">The sequence shown here is derived from an EMBL/GenBank/DDBJ whole genome shotgun (WGS) entry which is preliminary data.</text>
</comment>
<dbReference type="EMBL" id="JAPFFF010000008">
    <property type="protein sequence ID" value="KAK8883986.1"/>
    <property type="molecule type" value="Genomic_DNA"/>
</dbReference>
<evidence type="ECO:0000313" key="2">
    <source>
        <dbReference type="Proteomes" id="UP001470230"/>
    </source>
</evidence>